<proteinExistence type="inferred from homology"/>
<dbReference type="GO" id="GO:0004252">
    <property type="term" value="F:serine-type endopeptidase activity"/>
    <property type="evidence" value="ECO:0007669"/>
    <property type="project" value="InterPro"/>
</dbReference>
<organism evidence="9 10">
    <name type="scientific">Agrococcus casei LMG 22410</name>
    <dbReference type="NCBI Taxonomy" id="1255656"/>
    <lineage>
        <taxon>Bacteria</taxon>
        <taxon>Bacillati</taxon>
        <taxon>Actinomycetota</taxon>
        <taxon>Actinomycetes</taxon>
        <taxon>Micrococcales</taxon>
        <taxon>Microbacteriaceae</taxon>
        <taxon>Agrococcus</taxon>
    </lineage>
</organism>
<evidence type="ECO:0000256" key="1">
    <source>
        <dbReference type="ARBA" id="ARBA00000677"/>
    </source>
</evidence>
<protein>
    <recommendedName>
        <fullName evidence="4 7">Signal peptidase I</fullName>
        <ecNumber evidence="4 7">3.4.21.89</ecNumber>
    </recommendedName>
</protein>
<evidence type="ECO:0000256" key="6">
    <source>
        <dbReference type="PIRSR" id="PIRSR600223-1"/>
    </source>
</evidence>
<evidence type="ECO:0000256" key="5">
    <source>
        <dbReference type="ARBA" id="ARBA00022801"/>
    </source>
</evidence>
<dbReference type="AlphaFoldDB" id="A0A1R4FLX9"/>
<comment type="catalytic activity">
    <reaction evidence="1 7">
        <text>Cleavage of hydrophobic, N-terminal signal or leader sequences from secreted and periplasmic proteins.</text>
        <dbReference type="EC" id="3.4.21.89"/>
    </reaction>
</comment>
<gene>
    <name evidence="9" type="ORF">CZ674_05185</name>
</gene>
<keyword evidence="7" id="KW-1133">Transmembrane helix</keyword>
<dbReference type="GO" id="GO:0006465">
    <property type="term" value="P:signal peptide processing"/>
    <property type="evidence" value="ECO:0007669"/>
    <property type="project" value="InterPro"/>
</dbReference>
<reference evidence="9 10" key="1">
    <citation type="submission" date="2017-02" db="EMBL/GenBank/DDBJ databases">
        <authorList>
            <person name="Peterson S.W."/>
        </authorList>
    </citation>
    <scope>NUCLEOTIDE SEQUENCE [LARGE SCALE GENOMIC DNA]</scope>
    <source>
        <strain evidence="9 10">LMG 22410</strain>
    </source>
</reference>
<feature type="active site" evidence="6">
    <location>
        <position position="128"/>
    </location>
</feature>
<dbReference type="GO" id="GO:0005886">
    <property type="term" value="C:plasma membrane"/>
    <property type="evidence" value="ECO:0007669"/>
    <property type="project" value="UniProtKB-SubCell"/>
</dbReference>
<evidence type="ECO:0000256" key="2">
    <source>
        <dbReference type="ARBA" id="ARBA00004401"/>
    </source>
</evidence>
<comment type="subcellular location">
    <subcellularLocation>
        <location evidence="2">Cell membrane</location>
        <topology evidence="2">Single-pass type II membrane protein</topology>
    </subcellularLocation>
    <subcellularLocation>
        <location evidence="7">Membrane</location>
        <topology evidence="7">Single-pass type II membrane protein</topology>
    </subcellularLocation>
</comment>
<dbReference type="PROSITE" id="PS00761">
    <property type="entry name" value="SPASE_I_3"/>
    <property type="match status" value="1"/>
</dbReference>
<keyword evidence="10" id="KW-1185">Reference proteome</keyword>
<dbReference type="PANTHER" id="PTHR43390">
    <property type="entry name" value="SIGNAL PEPTIDASE I"/>
    <property type="match status" value="1"/>
</dbReference>
<dbReference type="CDD" id="cd06530">
    <property type="entry name" value="S26_SPase_I"/>
    <property type="match status" value="1"/>
</dbReference>
<name>A0A1R4FLX9_9MICO</name>
<dbReference type="EC" id="3.4.21.89" evidence="4 7"/>
<accession>A0A1R4FLX9</accession>
<dbReference type="RefSeq" id="WP_234988440.1">
    <property type="nucleotide sequence ID" value="NZ_FUHU01000026.1"/>
</dbReference>
<evidence type="ECO:0000259" key="8">
    <source>
        <dbReference type="Pfam" id="PF10502"/>
    </source>
</evidence>
<feature type="active site" evidence="6">
    <location>
        <position position="55"/>
    </location>
</feature>
<dbReference type="GeneID" id="303172603"/>
<dbReference type="GO" id="GO:0009003">
    <property type="term" value="F:signal peptidase activity"/>
    <property type="evidence" value="ECO:0007669"/>
    <property type="project" value="UniProtKB-EC"/>
</dbReference>
<sequence length="245" mass="26984">MAEVDARSAEDNPQSLGRSALLMLRDLVVIFLIAILISFLVKTFLMRPFYIPSESMAETLQVNDRIAVSLLQPELIDIERGDIVVFEDPGGWLQHAPAEERSGAAGYMHDFLVFIGLAPDESHGYLVKRVIGLPGDVVACCNDFGQVTVNGTPINEPYLHLEDASLPASGTEFEVTVPEDSLWVLGDNRYHSADSRAHTAGPHSGFVPIDNVVGRAILTTWPMDRWRWLDNHADVFANVPEHAAP</sequence>
<dbReference type="InterPro" id="IPR000223">
    <property type="entry name" value="Pept_S26A_signal_pept_1"/>
</dbReference>
<dbReference type="Proteomes" id="UP000195787">
    <property type="component" value="Unassembled WGS sequence"/>
</dbReference>
<dbReference type="NCBIfam" id="TIGR02227">
    <property type="entry name" value="sigpep_I_bact"/>
    <property type="match status" value="1"/>
</dbReference>
<keyword evidence="7" id="KW-0645">Protease</keyword>
<evidence type="ECO:0000313" key="10">
    <source>
        <dbReference type="Proteomes" id="UP000195787"/>
    </source>
</evidence>
<dbReference type="Pfam" id="PF10502">
    <property type="entry name" value="Peptidase_S26"/>
    <property type="match status" value="1"/>
</dbReference>
<dbReference type="PRINTS" id="PR00727">
    <property type="entry name" value="LEADERPTASE"/>
</dbReference>
<feature type="domain" description="Peptidase S26" evidence="8">
    <location>
        <begin position="25"/>
        <end position="221"/>
    </location>
</feature>
<dbReference type="EMBL" id="FUHU01000026">
    <property type="protein sequence ID" value="SJM56831.1"/>
    <property type="molecule type" value="Genomic_DNA"/>
</dbReference>
<evidence type="ECO:0000313" key="9">
    <source>
        <dbReference type="EMBL" id="SJM56831.1"/>
    </source>
</evidence>
<dbReference type="InterPro" id="IPR019533">
    <property type="entry name" value="Peptidase_S26"/>
</dbReference>
<evidence type="ECO:0000256" key="3">
    <source>
        <dbReference type="ARBA" id="ARBA00009370"/>
    </source>
</evidence>
<feature type="transmembrane region" description="Helical" evidence="7">
    <location>
        <begin position="20"/>
        <end position="41"/>
    </location>
</feature>
<dbReference type="InterPro" id="IPR019758">
    <property type="entry name" value="Pept_S26A_signal_pept_1_CS"/>
</dbReference>
<evidence type="ECO:0000256" key="4">
    <source>
        <dbReference type="ARBA" id="ARBA00013208"/>
    </source>
</evidence>
<keyword evidence="7" id="KW-0472">Membrane</keyword>
<keyword evidence="7" id="KW-0812">Transmembrane</keyword>
<comment type="similarity">
    <text evidence="3 7">Belongs to the peptidase S26 family.</text>
</comment>
<keyword evidence="5 7" id="KW-0378">Hydrolase</keyword>
<dbReference type="SUPFAM" id="SSF51306">
    <property type="entry name" value="LexA/Signal peptidase"/>
    <property type="match status" value="1"/>
</dbReference>
<dbReference type="Gene3D" id="2.10.109.10">
    <property type="entry name" value="Umud Fragment, subunit A"/>
    <property type="match status" value="1"/>
</dbReference>
<dbReference type="InterPro" id="IPR036286">
    <property type="entry name" value="LexA/Signal_pep-like_sf"/>
</dbReference>
<dbReference type="PANTHER" id="PTHR43390:SF1">
    <property type="entry name" value="CHLOROPLAST PROCESSING PEPTIDASE"/>
    <property type="match status" value="1"/>
</dbReference>
<evidence type="ECO:0000256" key="7">
    <source>
        <dbReference type="RuleBase" id="RU362042"/>
    </source>
</evidence>